<sequence>MLHLVFETDHAVTIKSLPSLEHYHIVHINYAGMGGWKLETGRFALMVAFPVVAFWIFNQPSIFKVFMKGYKVPDSSEGDAAVAKWKEQLLAQKRKEEYEHFLREQMAFEEARRRRDQQAV</sequence>
<evidence type="ECO:0000313" key="10">
    <source>
        <dbReference type="EMBL" id="CAJ0606373.1"/>
    </source>
</evidence>
<dbReference type="PANTHER" id="PTHR33968">
    <property type="entry name" value="PROTEIN PET100 HOMOLOG, MITOCHONDRIAL"/>
    <property type="match status" value="1"/>
</dbReference>
<name>A0AA36H9A9_CYLNA</name>
<comment type="caution">
    <text evidence="10">The sequence shown here is derived from an EMBL/GenBank/DDBJ whole genome shotgun (WGS) entry which is preliminary data.</text>
</comment>
<dbReference type="GO" id="GO:0051082">
    <property type="term" value="F:unfolded protein binding"/>
    <property type="evidence" value="ECO:0007669"/>
    <property type="project" value="TreeGrafter"/>
</dbReference>
<evidence type="ECO:0000256" key="8">
    <source>
        <dbReference type="ARBA" id="ARBA00038077"/>
    </source>
</evidence>
<keyword evidence="6" id="KW-0496">Mitochondrion</keyword>
<dbReference type="EMBL" id="CATQJL010000316">
    <property type="protein sequence ID" value="CAJ0606373.1"/>
    <property type="molecule type" value="Genomic_DNA"/>
</dbReference>
<keyword evidence="7 9" id="KW-0472">Membrane</keyword>
<dbReference type="PANTHER" id="PTHR33968:SF1">
    <property type="entry name" value="PROTEIN PET100 HOMOLOG, MITOCHONDRIAL"/>
    <property type="match status" value="1"/>
</dbReference>
<evidence type="ECO:0000256" key="7">
    <source>
        <dbReference type="ARBA" id="ARBA00023136"/>
    </source>
</evidence>
<keyword evidence="3 9" id="KW-0812">Transmembrane</keyword>
<evidence type="ECO:0000256" key="3">
    <source>
        <dbReference type="ARBA" id="ARBA00022692"/>
    </source>
</evidence>
<dbReference type="Pfam" id="PF09803">
    <property type="entry name" value="Pet100"/>
    <property type="match status" value="1"/>
</dbReference>
<protein>
    <submittedName>
        <fullName evidence="10">Uncharacterized protein</fullName>
    </submittedName>
</protein>
<evidence type="ECO:0000256" key="6">
    <source>
        <dbReference type="ARBA" id="ARBA00023128"/>
    </source>
</evidence>
<feature type="transmembrane region" description="Helical" evidence="9">
    <location>
        <begin position="40"/>
        <end position="58"/>
    </location>
</feature>
<evidence type="ECO:0000256" key="4">
    <source>
        <dbReference type="ARBA" id="ARBA00022946"/>
    </source>
</evidence>
<reference evidence="10" key="1">
    <citation type="submission" date="2023-07" db="EMBL/GenBank/DDBJ databases">
        <authorList>
            <consortium name="CYATHOMIX"/>
        </authorList>
    </citation>
    <scope>NUCLEOTIDE SEQUENCE</scope>
    <source>
        <strain evidence="10">N/A</strain>
    </source>
</reference>
<proteinExistence type="inferred from homology"/>
<comment type="subcellular location">
    <subcellularLocation>
        <location evidence="1">Membrane</location>
        <topology evidence="1">Single-pass membrane protein</topology>
    </subcellularLocation>
    <subcellularLocation>
        <location evidence="2">Mitochondrion membrane</location>
    </subcellularLocation>
</comment>
<organism evidence="10 11">
    <name type="scientific">Cylicocyclus nassatus</name>
    <name type="common">Nematode worm</name>
    <dbReference type="NCBI Taxonomy" id="53992"/>
    <lineage>
        <taxon>Eukaryota</taxon>
        <taxon>Metazoa</taxon>
        <taxon>Ecdysozoa</taxon>
        <taxon>Nematoda</taxon>
        <taxon>Chromadorea</taxon>
        <taxon>Rhabditida</taxon>
        <taxon>Rhabditina</taxon>
        <taxon>Rhabditomorpha</taxon>
        <taxon>Strongyloidea</taxon>
        <taxon>Strongylidae</taxon>
        <taxon>Cylicocyclus</taxon>
    </lineage>
</organism>
<evidence type="ECO:0000313" key="11">
    <source>
        <dbReference type="Proteomes" id="UP001176961"/>
    </source>
</evidence>
<dbReference type="InterPro" id="IPR018625">
    <property type="entry name" value="Pet100"/>
</dbReference>
<dbReference type="Proteomes" id="UP001176961">
    <property type="component" value="Unassembled WGS sequence"/>
</dbReference>
<evidence type="ECO:0000256" key="2">
    <source>
        <dbReference type="ARBA" id="ARBA00004325"/>
    </source>
</evidence>
<dbReference type="GO" id="GO:0033617">
    <property type="term" value="P:mitochondrial respiratory chain complex IV assembly"/>
    <property type="evidence" value="ECO:0007669"/>
    <property type="project" value="InterPro"/>
</dbReference>
<dbReference type="AlphaFoldDB" id="A0AA36H9A9"/>
<evidence type="ECO:0000256" key="1">
    <source>
        <dbReference type="ARBA" id="ARBA00004167"/>
    </source>
</evidence>
<keyword evidence="5 9" id="KW-1133">Transmembrane helix</keyword>
<dbReference type="GO" id="GO:0005743">
    <property type="term" value="C:mitochondrial inner membrane"/>
    <property type="evidence" value="ECO:0007669"/>
    <property type="project" value="TreeGrafter"/>
</dbReference>
<keyword evidence="4" id="KW-0809">Transit peptide</keyword>
<keyword evidence="11" id="KW-1185">Reference proteome</keyword>
<comment type="similarity">
    <text evidence="8">Belongs to the PET100 family.</text>
</comment>
<gene>
    <name evidence="10" type="ORF">CYNAS_LOCUS18356</name>
</gene>
<accession>A0AA36H9A9</accession>
<evidence type="ECO:0000256" key="5">
    <source>
        <dbReference type="ARBA" id="ARBA00022989"/>
    </source>
</evidence>
<evidence type="ECO:0000256" key="9">
    <source>
        <dbReference type="SAM" id="Phobius"/>
    </source>
</evidence>